<organism evidence="1 2">
    <name type="scientific">Bacillus phage SPG24</name>
    <dbReference type="NCBI Taxonomy" id="1497851"/>
    <lineage>
        <taxon>Viruses</taxon>
        <taxon>Duplodnaviria</taxon>
        <taxon>Heunggongvirae</taxon>
        <taxon>Uroviricota</taxon>
        <taxon>Caudoviricetes</taxon>
        <taxon>Herelleviridae</taxon>
        <taxon>Bastillevirinae</taxon>
        <taxon>Nitunavirus</taxon>
        <taxon>Nitunavirus SPG24</taxon>
    </lineage>
</organism>
<name>A0A024FSA7_9CAUD</name>
<feature type="non-terminal residue" evidence="1">
    <location>
        <position position="1"/>
    </location>
</feature>
<dbReference type="EMBL" id="AB930182">
    <property type="protein sequence ID" value="BAO79555.1"/>
    <property type="molecule type" value="Genomic_DNA"/>
</dbReference>
<evidence type="ECO:0000313" key="1">
    <source>
        <dbReference type="EMBL" id="BAO79555.1"/>
    </source>
</evidence>
<evidence type="ECO:0000313" key="2">
    <source>
        <dbReference type="Proteomes" id="UP000214715"/>
    </source>
</evidence>
<keyword evidence="2" id="KW-1185">Reference proteome</keyword>
<reference evidence="1 2" key="1">
    <citation type="submission" date="2014-04" db="EMBL/GenBank/DDBJ databases">
        <title>Whole genome of SPG24 was analyzed in behalf of its correct identification and originality.</title>
        <authorList>
            <person name="Lee O.H."/>
        </authorList>
    </citation>
    <scope>NUCLEOTIDE SEQUENCE [LARGE SCALE GENOMIC DNA]</scope>
    <source>
        <strain evidence="1 2">SPG24</strain>
    </source>
</reference>
<dbReference type="Proteomes" id="UP000214715">
    <property type="component" value="Genome"/>
</dbReference>
<accession>A0A024FSA7</accession>
<sequence length="57" mass="6793">KQERHTKDLKALHTLLVSILTNTLTTVSYQSQIRLKSYLRVWNFQLKRTGQPLKRKL</sequence>
<protein>
    <submittedName>
        <fullName evidence="1">Uncharacterized protein</fullName>
    </submittedName>
</protein>
<proteinExistence type="predicted"/>